<dbReference type="EMBL" id="JAEPRE010000207">
    <property type="protein sequence ID" value="KAG2230358.1"/>
    <property type="molecule type" value="Genomic_DNA"/>
</dbReference>
<sequence>MGYCRYSETYGFEDVSVAILPDLPTNIKQHAFGDRDRSRSSSTAPKVSNTPTVPNTNMPNSSTITIATSTSVSSTPDTAAVTKRPTTLKAPKFKIPIYSQKEV</sequence>
<proteinExistence type="predicted"/>
<feature type="compositionally biased region" description="Low complexity" evidence="1">
    <location>
        <begin position="45"/>
        <end position="75"/>
    </location>
</feature>
<accession>A0A8H7SL46</accession>
<gene>
    <name evidence="2" type="ORF">INT48_002811</name>
</gene>
<name>A0A8H7SL46_9FUNG</name>
<evidence type="ECO:0000313" key="2">
    <source>
        <dbReference type="EMBL" id="KAG2230358.1"/>
    </source>
</evidence>
<comment type="caution">
    <text evidence="2">The sequence shown here is derived from an EMBL/GenBank/DDBJ whole genome shotgun (WGS) entry which is preliminary data.</text>
</comment>
<evidence type="ECO:0000313" key="3">
    <source>
        <dbReference type="Proteomes" id="UP000613177"/>
    </source>
</evidence>
<organism evidence="2 3">
    <name type="scientific">Thamnidium elegans</name>
    <dbReference type="NCBI Taxonomy" id="101142"/>
    <lineage>
        <taxon>Eukaryota</taxon>
        <taxon>Fungi</taxon>
        <taxon>Fungi incertae sedis</taxon>
        <taxon>Mucoromycota</taxon>
        <taxon>Mucoromycotina</taxon>
        <taxon>Mucoromycetes</taxon>
        <taxon>Mucorales</taxon>
        <taxon>Mucorineae</taxon>
        <taxon>Mucoraceae</taxon>
        <taxon>Thamnidium</taxon>
    </lineage>
</organism>
<dbReference type="Proteomes" id="UP000613177">
    <property type="component" value="Unassembled WGS sequence"/>
</dbReference>
<reference evidence="2" key="1">
    <citation type="submission" date="2021-01" db="EMBL/GenBank/DDBJ databases">
        <title>Metabolic potential, ecology and presence of endohyphal bacteria is reflected in genomic diversity of Mucoromycotina.</title>
        <authorList>
            <person name="Muszewska A."/>
            <person name="Okrasinska A."/>
            <person name="Steczkiewicz K."/>
            <person name="Drgas O."/>
            <person name="Orlowska M."/>
            <person name="Perlinska-Lenart U."/>
            <person name="Aleksandrzak-Piekarczyk T."/>
            <person name="Szatraj K."/>
            <person name="Zielenkiewicz U."/>
            <person name="Pilsyk S."/>
            <person name="Malc E."/>
            <person name="Mieczkowski P."/>
            <person name="Kruszewska J.S."/>
            <person name="Biernat P."/>
            <person name="Pawlowska J."/>
        </authorList>
    </citation>
    <scope>NUCLEOTIDE SEQUENCE</scope>
    <source>
        <strain evidence="2">WA0000018081</strain>
    </source>
</reference>
<evidence type="ECO:0000256" key="1">
    <source>
        <dbReference type="SAM" id="MobiDB-lite"/>
    </source>
</evidence>
<protein>
    <submittedName>
        <fullName evidence="2">Uncharacterized protein</fullName>
    </submittedName>
</protein>
<feature type="region of interest" description="Disordered" evidence="1">
    <location>
        <begin position="29"/>
        <end position="86"/>
    </location>
</feature>
<keyword evidence="3" id="KW-1185">Reference proteome</keyword>
<dbReference type="AlphaFoldDB" id="A0A8H7SL46"/>